<comment type="caution">
    <text evidence="1">The sequence shown here is derived from an EMBL/GenBank/DDBJ whole genome shotgun (WGS) entry which is preliminary data.</text>
</comment>
<sequence length="53" mass="6350">MMTKRRAINPMDFDVVHMRNVHYLKLDRLNETAPLSPKRRFVRVPKKRAATDQ</sequence>
<dbReference type="RefSeq" id="WP_344317604.1">
    <property type="nucleotide sequence ID" value="NZ_BAAAIF010000069.1"/>
</dbReference>
<evidence type="ECO:0000313" key="1">
    <source>
        <dbReference type="EMBL" id="MBI0313685.1"/>
    </source>
</evidence>
<dbReference type="EMBL" id="JAEEAQ010000083">
    <property type="protein sequence ID" value="MBI0313685.1"/>
    <property type="molecule type" value="Genomic_DNA"/>
</dbReference>
<organism evidence="1 2">
    <name type="scientific">Streptomyces javensis</name>
    <dbReference type="NCBI Taxonomy" id="114698"/>
    <lineage>
        <taxon>Bacteria</taxon>
        <taxon>Bacillati</taxon>
        <taxon>Actinomycetota</taxon>
        <taxon>Actinomycetes</taxon>
        <taxon>Kitasatosporales</taxon>
        <taxon>Streptomycetaceae</taxon>
        <taxon>Streptomyces</taxon>
        <taxon>Streptomyces violaceusniger group</taxon>
    </lineage>
</organism>
<protein>
    <submittedName>
        <fullName evidence="1">Uncharacterized protein</fullName>
    </submittedName>
</protein>
<accession>A0ABS0R8F0</accession>
<keyword evidence="2" id="KW-1185">Reference proteome</keyword>
<reference evidence="1 2" key="1">
    <citation type="submission" date="2020-12" db="EMBL/GenBank/DDBJ databases">
        <authorList>
            <person name="Kusuma A.B."/>
            <person name="Nouioui I."/>
            <person name="Goodfellow M."/>
        </authorList>
    </citation>
    <scope>NUCLEOTIDE SEQUENCE [LARGE SCALE GENOMIC DNA]</scope>
    <source>
        <strain evidence="1 2">DSM 41764</strain>
    </source>
</reference>
<gene>
    <name evidence="1" type="ORF">JBF12_11905</name>
</gene>
<proteinExistence type="predicted"/>
<name>A0ABS0R8F0_9ACTN</name>
<evidence type="ECO:0000313" key="2">
    <source>
        <dbReference type="Proteomes" id="UP000638849"/>
    </source>
</evidence>
<dbReference type="Proteomes" id="UP000638849">
    <property type="component" value="Unassembled WGS sequence"/>
</dbReference>